<reference evidence="4 5" key="1">
    <citation type="submission" date="2015-07" db="EMBL/GenBank/DDBJ databases">
        <title>High-quality genome of monoxenous trypanosomatid Leptomonas pyrrhocoris.</title>
        <authorList>
            <person name="Flegontov P."/>
            <person name="Butenko A."/>
            <person name="Firsov S."/>
            <person name="Vlcek C."/>
            <person name="Logacheva M.D."/>
            <person name="Field M."/>
            <person name="Filatov D."/>
            <person name="Flegontova O."/>
            <person name="Gerasimov E."/>
            <person name="Jackson A.P."/>
            <person name="Kelly S."/>
            <person name="Opperdoes F."/>
            <person name="O'Reilly A."/>
            <person name="Votypka J."/>
            <person name="Yurchenko V."/>
            <person name="Lukes J."/>
        </authorList>
    </citation>
    <scope>NUCLEOTIDE SEQUENCE [LARGE SCALE GENOMIC DNA]</scope>
    <source>
        <strain evidence="4">H10</strain>
    </source>
</reference>
<gene>
    <name evidence="4" type="ORF">ABB37_04764</name>
</gene>
<feature type="compositionally biased region" description="Polar residues" evidence="2">
    <location>
        <begin position="927"/>
        <end position="938"/>
    </location>
</feature>
<feature type="compositionally biased region" description="Low complexity" evidence="2">
    <location>
        <begin position="207"/>
        <end position="217"/>
    </location>
</feature>
<feature type="region of interest" description="Disordered" evidence="2">
    <location>
        <begin position="874"/>
        <end position="901"/>
    </location>
</feature>
<dbReference type="EMBL" id="LGTL01000008">
    <property type="protein sequence ID" value="KPA80560.1"/>
    <property type="molecule type" value="Genomic_DNA"/>
</dbReference>
<evidence type="ECO:0000259" key="3">
    <source>
        <dbReference type="PROSITE" id="PS50172"/>
    </source>
</evidence>
<feature type="compositionally biased region" description="Low complexity" evidence="2">
    <location>
        <begin position="944"/>
        <end position="958"/>
    </location>
</feature>
<dbReference type="OrthoDB" id="273147at2759"/>
<accession>A0A0M9G1M3</accession>
<feature type="domain" description="BRCT" evidence="3">
    <location>
        <begin position="463"/>
        <end position="552"/>
    </location>
</feature>
<organism evidence="4 5">
    <name type="scientific">Leptomonas pyrrhocoris</name>
    <name type="common">Firebug parasite</name>
    <dbReference type="NCBI Taxonomy" id="157538"/>
    <lineage>
        <taxon>Eukaryota</taxon>
        <taxon>Discoba</taxon>
        <taxon>Euglenozoa</taxon>
        <taxon>Kinetoplastea</taxon>
        <taxon>Metakinetoplastina</taxon>
        <taxon>Trypanosomatida</taxon>
        <taxon>Trypanosomatidae</taxon>
        <taxon>Leishmaniinae</taxon>
        <taxon>Leptomonas</taxon>
    </lineage>
</organism>
<keyword evidence="1" id="KW-0677">Repeat</keyword>
<dbReference type="CDD" id="cd17738">
    <property type="entry name" value="BRCT_TopBP1_rpt7"/>
    <property type="match status" value="1"/>
</dbReference>
<proteinExistence type="predicted"/>
<feature type="compositionally biased region" description="Low complexity" evidence="2">
    <location>
        <begin position="602"/>
        <end position="611"/>
    </location>
</feature>
<dbReference type="InterPro" id="IPR036420">
    <property type="entry name" value="BRCT_dom_sf"/>
</dbReference>
<dbReference type="InterPro" id="IPR001357">
    <property type="entry name" value="BRCT_dom"/>
</dbReference>
<keyword evidence="5" id="KW-1185">Reference proteome</keyword>
<dbReference type="VEuPathDB" id="TriTrypDB:LpyrH10_08_2130"/>
<dbReference type="Pfam" id="PF16770">
    <property type="entry name" value="RTT107_BRCT_5"/>
    <property type="match status" value="1"/>
</dbReference>
<evidence type="ECO:0000313" key="4">
    <source>
        <dbReference type="EMBL" id="KPA80560.1"/>
    </source>
</evidence>
<feature type="region of interest" description="Disordered" evidence="2">
    <location>
        <begin position="722"/>
        <end position="781"/>
    </location>
</feature>
<dbReference type="PANTHER" id="PTHR13561">
    <property type="entry name" value="DNA REPLICATION REGULATOR DPB11-RELATED"/>
    <property type="match status" value="1"/>
</dbReference>
<dbReference type="Proteomes" id="UP000037923">
    <property type="component" value="Unassembled WGS sequence"/>
</dbReference>
<feature type="region of interest" description="Disordered" evidence="2">
    <location>
        <begin position="919"/>
        <end position="967"/>
    </location>
</feature>
<name>A0A0M9G1M3_LEPPY</name>
<protein>
    <recommendedName>
        <fullName evidence="3">BRCT domain-containing protein</fullName>
    </recommendedName>
</protein>
<dbReference type="PANTHER" id="PTHR13561:SF20">
    <property type="entry name" value="DNA TOPOISOMERASE 2-BINDING PROTEIN 1"/>
    <property type="match status" value="1"/>
</dbReference>
<feature type="region of interest" description="Disordered" evidence="2">
    <location>
        <begin position="596"/>
        <end position="619"/>
    </location>
</feature>
<dbReference type="PROSITE" id="PS50172">
    <property type="entry name" value="BRCT"/>
    <property type="match status" value="1"/>
</dbReference>
<dbReference type="RefSeq" id="XP_015658999.1">
    <property type="nucleotide sequence ID" value="XM_015802555.1"/>
</dbReference>
<sequence>MDVPATRPEVTTTGIYGEELSQVRQRLIRNDLSWCGDLTARTQVLIVGRVAPVGSRKLAVARSRRLPCVSPTWVTAGACSLDSTDAFDVCHELSGREVCTTSLNHLERDRVQAVCTARGAQYNLLLTRQCSLLIAPTSALAFTSPSAASPATANDKIRFARRHGIWTLSVEEFALRYGGESVPKQDLASTSPGVVSRSQRDAQQLPSLRRSSGLGESSSHIRHDVLVELKGDMSRDATTSADPSSNLITRDVLVSRSVRCTALSVQSAPSTPRPSAAAVNTVETYKAASALHSLDVEESLHHGVGVALSAVQPTLPSQLSAIAATGASVAPSQSPRSLEGEFSDVVAYCSPPHCLTTEQHDLLCGMGVGIASQLTPFTTHVLVLGETVEECLYPRPGLQIVSWRWVSQSQLEQRRLSCAGFRVHLEFHPVVTFTGLSASDKHELVAALRHSGLPCEVQEALVLGGAVRKPAFPADASRESFLPRSTTHLVSLRHQLLESQKVAVLAQHCLQHTRRPSASSLASSSLCRLVGVDWIYRSIQHGQWLDPELFTLTLPHPEAFVLAAARKTKMAERPLSSLCHHSQSLGMVRSSAVTGAAPLPLPQRGRPSSQPSPSPSVATGIATACASSQFAPPPPSLHYSGRSPPRAEAVVVMEGLEEREEEEGAALSQPNAPTTSNDAPGLLHGSPLSSSTPLPVVQQDEDDEAAGGESPSATAAFRSAVQAIHASQPPRPSQAERQASTSSSSGQHGGTGSSTNNTSDDDHGGDGGGASPSDNHPTLSLQHTAQTGTSYTFLGTQYSPTFENLLGELEAFPPSVLGGGVPFSLLGEPARIQFANALSLAGQISDASRAQDAESALNSPPTFVSAHEWQQQTQQSVLQRASLHRQRLPPRQQPFSLPGGNISDESQVIFYQMGVSDHGAVSAPSPGGSQSNPQTSNADAVLGSATTASSAATKATPAREGVDGPANSNARSFATSAVLLITKDVLKGNDFDWDAFAARFPHCRRTSKPEECTHFITAKPSKTEQFLCCLAAGHWILTPAYLSACAAAGYLVKEDPFEWGVEVAAVLSCRSSVVSLVRGCKVQRLAPELPFAGWQVRVCCTSAARTDSFLRVLRNGGCTSLQTVTAEEVLASAKASKSADSVDSCAAEATVVLADDAMFTEEELEDYVGRVAVRHRCPILRLDYLVQHLCSPGTPRSEMDLLHCLRSRKRSRTESSPAH</sequence>
<dbReference type="SUPFAM" id="SSF52113">
    <property type="entry name" value="BRCT domain"/>
    <property type="match status" value="3"/>
</dbReference>
<evidence type="ECO:0000313" key="5">
    <source>
        <dbReference type="Proteomes" id="UP000037923"/>
    </source>
</evidence>
<dbReference type="AlphaFoldDB" id="A0A0M9G1M3"/>
<feature type="compositionally biased region" description="Polar residues" evidence="2">
    <location>
        <begin position="668"/>
        <end position="678"/>
    </location>
</feature>
<feature type="region of interest" description="Disordered" evidence="2">
    <location>
        <begin position="654"/>
        <end position="695"/>
    </location>
</feature>
<feature type="region of interest" description="Disordered" evidence="2">
    <location>
        <begin position="183"/>
        <end position="217"/>
    </location>
</feature>
<feature type="compositionally biased region" description="Acidic residues" evidence="2">
    <location>
        <begin position="655"/>
        <end position="664"/>
    </location>
</feature>
<comment type="caution">
    <text evidence="4">The sequence shown here is derived from an EMBL/GenBank/DDBJ whole genome shotgun (WGS) entry which is preliminary data.</text>
</comment>
<evidence type="ECO:0000256" key="1">
    <source>
        <dbReference type="ARBA" id="ARBA00022737"/>
    </source>
</evidence>
<dbReference type="GeneID" id="26905055"/>
<dbReference type="OMA" id="CTHFITA"/>
<feature type="compositionally biased region" description="Low complexity" evidence="2">
    <location>
        <begin position="680"/>
        <end position="695"/>
    </location>
</feature>
<dbReference type="GO" id="GO:0006270">
    <property type="term" value="P:DNA replication initiation"/>
    <property type="evidence" value="ECO:0007669"/>
    <property type="project" value="TreeGrafter"/>
</dbReference>
<evidence type="ECO:0000256" key="2">
    <source>
        <dbReference type="SAM" id="MobiDB-lite"/>
    </source>
</evidence>
<dbReference type="GO" id="GO:0033314">
    <property type="term" value="P:mitotic DNA replication checkpoint signaling"/>
    <property type="evidence" value="ECO:0007669"/>
    <property type="project" value="TreeGrafter"/>
</dbReference>
<feature type="compositionally biased region" description="Polar residues" evidence="2">
    <location>
        <begin position="187"/>
        <end position="206"/>
    </location>
</feature>
<dbReference type="GO" id="GO:0007095">
    <property type="term" value="P:mitotic G2 DNA damage checkpoint signaling"/>
    <property type="evidence" value="ECO:0007669"/>
    <property type="project" value="TreeGrafter"/>
</dbReference>
<dbReference type="CDD" id="cd00027">
    <property type="entry name" value="BRCT"/>
    <property type="match status" value="1"/>
</dbReference>
<dbReference type="Gene3D" id="3.40.50.10190">
    <property type="entry name" value="BRCT domain"/>
    <property type="match status" value="5"/>
</dbReference>
<feature type="compositionally biased region" description="Polar residues" evidence="2">
    <location>
        <begin position="772"/>
        <end position="781"/>
    </location>
</feature>